<evidence type="ECO:0000313" key="2">
    <source>
        <dbReference type="Proteomes" id="UP001057402"/>
    </source>
</evidence>
<keyword evidence="2" id="KW-1185">Reference proteome</keyword>
<accession>A0ACB9RGT4</accession>
<proteinExistence type="predicted"/>
<evidence type="ECO:0000313" key="1">
    <source>
        <dbReference type="EMBL" id="KAI4376653.1"/>
    </source>
</evidence>
<name>A0ACB9RGT4_9MYRT</name>
<sequence>MVKSYSLNSATMGDMLRRVSFKLIRPYPRLLDISRAWAPDELVEVFDNITWRMGSVSRGLGLGEKLLCCSVVGIPRGSRASSSDIRARRSWQDNMWTLIGPRSSNPLVLHFVIKFIRMFIHFLFVSPTYDF</sequence>
<dbReference type="Proteomes" id="UP001057402">
    <property type="component" value="Chromosome 4"/>
</dbReference>
<protein>
    <submittedName>
        <fullName evidence="1">Uncharacterized protein</fullName>
    </submittedName>
</protein>
<dbReference type="EMBL" id="CM042883">
    <property type="protein sequence ID" value="KAI4376653.1"/>
    <property type="molecule type" value="Genomic_DNA"/>
</dbReference>
<comment type="caution">
    <text evidence="1">The sequence shown here is derived from an EMBL/GenBank/DDBJ whole genome shotgun (WGS) entry which is preliminary data.</text>
</comment>
<reference evidence="2" key="1">
    <citation type="journal article" date="2023" name="Front. Plant Sci.">
        <title>Chromosomal-level genome assembly of Melastoma candidum provides insights into trichome evolution.</title>
        <authorList>
            <person name="Zhong Y."/>
            <person name="Wu W."/>
            <person name="Sun C."/>
            <person name="Zou P."/>
            <person name="Liu Y."/>
            <person name="Dai S."/>
            <person name="Zhou R."/>
        </authorList>
    </citation>
    <scope>NUCLEOTIDE SEQUENCE [LARGE SCALE GENOMIC DNA]</scope>
</reference>
<organism evidence="1 2">
    <name type="scientific">Melastoma candidum</name>
    <dbReference type="NCBI Taxonomy" id="119954"/>
    <lineage>
        <taxon>Eukaryota</taxon>
        <taxon>Viridiplantae</taxon>
        <taxon>Streptophyta</taxon>
        <taxon>Embryophyta</taxon>
        <taxon>Tracheophyta</taxon>
        <taxon>Spermatophyta</taxon>
        <taxon>Magnoliopsida</taxon>
        <taxon>eudicotyledons</taxon>
        <taxon>Gunneridae</taxon>
        <taxon>Pentapetalae</taxon>
        <taxon>rosids</taxon>
        <taxon>malvids</taxon>
        <taxon>Myrtales</taxon>
        <taxon>Melastomataceae</taxon>
        <taxon>Melastomatoideae</taxon>
        <taxon>Melastomateae</taxon>
        <taxon>Melastoma</taxon>
    </lineage>
</organism>
<gene>
    <name evidence="1" type="ORF">MLD38_014391</name>
</gene>